<dbReference type="AlphaFoldDB" id="A0A1G8PF67"/>
<dbReference type="RefSeq" id="WP_244896724.1">
    <property type="nucleotide sequence ID" value="NZ_FNCJ01000048.1"/>
</dbReference>
<dbReference type="Pfam" id="PF00668">
    <property type="entry name" value="Condensation"/>
    <property type="match status" value="1"/>
</dbReference>
<dbReference type="InterPro" id="IPR023213">
    <property type="entry name" value="CAT-like_dom_sf"/>
</dbReference>
<dbReference type="SUPFAM" id="SSF52777">
    <property type="entry name" value="CoA-dependent acyltransferases"/>
    <property type="match status" value="2"/>
</dbReference>
<comment type="cofactor">
    <cofactor evidence="1">
        <name>pantetheine 4'-phosphate</name>
        <dbReference type="ChEBI" id="CHEBI:47942"/>
    </cofactor>
</comment>
<feature type="non-terminal residue" evidence="5">
    <location>
        <position position="655"/>
    </location>
</feature>
<feature type="domain" description="Carrier" evidence="4">
    <location>
        <begin position="45"/>
        <end position="120"/>
    </location>
</feature>
<name>A0A1G8PF67_9BURK</name>
<dbReference type="SUPFAM" id="SSF47336">
    <property type="entry name" value="ACP-like"/>
    <property type="match status" value="1"/>
</dbReference>
<dbReference type="SUPFAM" id="SSF56801">
    <property type="entry name" value="Acetyl-CoA synthetase-like"/>
    <property type="match status" value="1"/>
</dbReference>
<dbReference type="InterPro" id="IPR029058">
    <property type="entry name" value="AB_hydrolase_fold"/>
</dbReference>
<gene>
    <name evidence="5" type="ORF">SAMN05216466_1481</name>
</gene>
<dbReference type="PROSITE" id="PS50075">
    <property type="entry name" value="CARRIER"/>
    <property type="match status" value="1"/>
</dbReference>
<dbReference type="EMBL" id="FNCJ01000048">
    <property type="protein sequence ID" value="SDI90976.1"/>
    <property type="molecule type" value="Genomic_DNA"/>
</dbReference>
<dbReference type="InterPro" id="IPR036736">
    <property type="entry name" value="ACP-like_sf"/>
</dbReference>
<dbReference type="InterPro" id="IPR045851">
    <property type="entry name" value="AMP-bd_C_sf"/>
</dbReference>
<sequence length="655" mass="70811">RLPAHMVPSSYVELARFPLTPNGKLDRRALPVPEAAASGRAAFIAPRDEAETRLAAIWQDVLGVERVGARDDFFLLGGHSLLAVRVISAVRAAFGDAPALRAVFEHTLLEDFAALLRDARSATAGTDAPASAASLAATAREIAVASETAVTHVDMAAPMPLLASQQSLWFLWKLDPASAAYHVNGALRFDGRLDVDALRAAFGALGERHPALRMRFAEVAGVPCQRIDAASRSEIRLLDLPRTLDVTDDEALAACLAELVRTPFDLTGEPPVRATLIRVADDRHVLHLVLHHIVSDDWSVGLLLRDFSRLYREYGESGRMAFVDDESVAAASATAYHKLIAARAAQLTPEREYEQLAWWRTALANDDGSAATLALPYDRARAGVRRAPGARYRTQVPAATASALRSLAGARRATLFMTLLAAFDALLYRYSGQSDIRLGVPLAGRDLPGAADVAGFFVNTVVIRTAPHGEKRAAQLIGEVREQLLCAHANQDVPFASVVKAVQPERDLSHTPLFQVLVNQQQRHDLGASFGDGLRVTVQDVDNGEAQFDLMLNIAETADDALDLTLTYATDVFNASTIERLARNFTGLLEQWSVTPDARIASFELPEIRDEAVRRLPDASAFAVEPVTARIAARAAARPDAIALSDGSEQVTYAQ</sequence>
<evidence type="ECO:0000256" key="1">
    <source>
        <dbReference type="ARBA" id="ARBA00001957"/>
    </source>
</evidence>
<dbReference type="FunFam" id="1.10.1200.10:FF:000016">
    <property type="entry name" value="Non-ribosomal peptide synthase"/>
    <property type="match status" value="1"/>
</dbReference>
<dbReference type="InterPro" id="IPR006162">
    <property type="entry name" value="Ppantetheine_attach_site"/>
</dbReference>
<dbReference type="Gene3D" id="3.40.50.1820">
    <property type="entry name" value="alpha/beta hydrolase"/>
    <property type="match status" value="1"/>
</dbReference>
<dbReference type="InterPro" id="IPR009081">
    <property type="entry name" value="PP-bd_ACP"/>
</dbReference>
<dbReference type="InterPro" id="IPR001242">
    <property type="entry name" value="Condensation_dom"/>
</dbReference>
<proteinExistence type="predicted"/>
<dbReference type="PROSITE" id="PS00012">
    <property type="entry name" value="PHOSPHOPANTETHEINE"/>
    <property type="match status" value="1"/>
</dbReference>
<evidence type="ECO:0000256" key="3">
    <source>
        <dbReference type="ARBA" id="ARBA00022553"/>
    </source>
</evidence>
<dbReference type="GO" id="GO:0031177">
    <property type="term" value="F:phosphopantetheine binding"/>
    <property type="evidence" value="ECO:0007669"/>
    <property type="project" value="TreeGrafter"/>
</dbReference>
<dbReference type="PANTHER" id="PTHR45527">
    <property type="entry name" value="NONRIBOSOMAL PEPTIDE SYNTHETASE"/>
    <property type="match status" value="1"/>
</dbReference>
<dbReference type="GO" id="GO:0043041">
    <property type="term" value="P:amino acid activation for nonribosomal peptide biosynthetic process"/>
    <property type="evidence" value="ECO:0007669"/>
    <property type="project" value="TreeGrafter"/>
</dbReference>
<evidence type="ECO:0000259" key="4">
    <source>
        <dbReference type="PROSITE" id="PS50075"/>
    </source>
</evidence>
<accession>A0A1G8PF67</accession>
<evidence type="ECO:0000313" key="6">
    <source>
        <dbReference type="Proteomes" id="UP000199706"/>
    </source>
</evidence>
<dbReference type="CDD" id="cd19531">
    <property type="entry name" value="LCL_NRPS-like"/>
    <property type="match status" value="1"/>
</dbReference>
<dbReference type="GO" id="GO:0044550">
    <property type="term" value="P:secondary metabolite biosynthetic process"/>
    <property type="evidence" value="ECO:0007669"/>
    <property type="project" value="TreeGrafter"/>
</dbReference>
<evidence type="ECO:0000313" key="5">
    <source>
        <dbReference type="EMBL" id="SDI90976.1"/>
    </source>
</evidence>
<dbReference type="GO" id="GO:0072330">
    <property type="term" value="P:monocarboxylic acid biosynthetic process"/>
    <property type="evidence" value="ECO:0007669"/>
    <property type="project" value="UniProtKB-ARBA"/>
</dbReference>
<organism evidence="5 6">
    <name type="scientific">Paraburkholderia phenazinium</name>
    <dbReference type="NCBI Taxonomy" id="60549"/>
    <lineage>
        <taxon>Bacteria</taxon>
        <taxon>Pseudomonadati</taxon>
        <taxon>Pseudomonadota</taxon>
        <taxon>Betaproteobacteria</taxon>
        <taxon>Burkholderiales</taxon>
        <taxon>Burkholderiaceae</taxon>
        <taxon>Paraburkholderia</taxon>
    </lineage>
</organism>
<feature type="non-terminal residue" evidence="5">
    <location>
        <position position="1"/>
    </location>
</feature>
<dbReference type="GO" id="GO:0005737">
    <property type="term" value="C:cytoplasm"/>
    <property type="evidence" value="ECO:0007669"/>
    <property type="project" value="TreeGrafter"/>
</dbReference>
<keyword evidence="3" id="KW-0597">Phosphoprotein</keyword>
<keyword evidence="2" id="KW-0596">Phosphopantetheine</keyword>
<evidence type="ECO:0000256" key="2">
    <source>
        <dbReference type="ARBA" id="ARBA00022450"/>
    </source>
</evidence>
<dbReference type="GO" id="GO:0003824">
    <property type="term" value="F:catalytic activity"/>
    <property type="evidence" value="ECO:0007669"/>
    <property type="project" value="InterPro"/>
</dbReference>
<protein>
    <submittedName>
        <fullName evidence="5">Phosphopantetheine attachment site</fullName>
    </submittedName>
</protein>
<reference evidence="5 6" key="1">
    <citation type="submission" date="2016-10" db="EMBL/GenBank/DDBJ databases">
        <authorList>
            <person name="de Groot N.N."/>
        </authorList>
    </citation>
    <scope>NUCLEOTIDE SEQUENCE [LARGE SCALE GENOMIC DNA]</scope>
    <source>
        <strain evidence="5 6">LMG 2247</strain>
    </source>
</reference>
<dbReference type="Gene3D" id="3.30.559.10">
    <property type="entry name" value="Chloramphenicol acetyltransferase-like domain"/>
    <property type="match status" value="1"/>
</dbReference>
<dbReference type="Gene3D" id="3.30.559.30">
    <property type="entry name" value="Nonribosomal peptide synthetase, condensation domain"/>
    <property type="match status" value="1"/>
</dbReference>
<dbReference type="Pfam" id="PF00550">
    <property type="entry name" value="PP-binding"/>
    <property type="match status" value="1"/>
</dbReference>
<dbReference type="Proteomes" id="UP000199706">
    <property type="component" value="Unassembled WGS sequence"/>
</dbReference>
<dbReference type="PANTHER" id="PTHR45527:SF1">
    <property type="entry name" value="FATTY ACID SYNTHASE"/>
    <property type="match status" value="1"/>
</dbReference>
<dbReference type="Gene3D" id="3.30.300.30">
    <property type="match status" value="1"/>
</dbReference>